<evidence type="ECO:0000256" key="3">
    <source>
        <dbReference type="SAM" id="MobiDB-lite"/>
    </source>
</evidence>
<evidence type="ECO:0000313" key="5">
    <source>
        <dbReference type="EMBL" id="KAH7032971.1"/>
    </source>
</evidence>
<dbReference type="GO" id="GO:0070319">
    <property type="term" value="C:Golgi to plasma membrane transport vesicle"/>
    <property type="evidence" value="ECO:0007669"/>
    <property type="project" value="TreeGrafter"/>
</dbReference>
<accession>A0A9P8Y9D2</accession>
<evidence type="ECO:0000256" key="1">
    <source>
        <dbReference type="ARBA" id="ARBA00023054"/>
    </source>
</evidence>
<dbReference type="Gene3D" id="6.10.140.910">
    <property type="match status" value="1"/>
</dbReference>
<organism evidence="5 6">
    <name type="scientific">Microdochium trichocladiopsis</name>
    <dbReference type="NCBI Taxonomy" id="1682393"/>
    <lineage>
        <taxon>Eukaryota</taxon>
        <taxon>Fungi</taxon>
        <taxon>Dikarya</taxon>
        <taxon>Ascomycota</taxon>
        <taxon>Pezizomycotina</taxon>
        <taxon>Sordariomycetes</taxon>
        <taxon>Xylariomycetidae</taxon>
        <taxon>Xylariales</taxon>
        <taxon>Microdochiaceae</taxon>
        <taxon>Microdochium</taxon>
    </lineage>
</organism>
<feature type="domain" description="GDP/GTP exchange factor Sec2 N-terminal" evidence="4">
    <location>
        <begin position="313"/>
        <end position="396"/>
    </location>
</feature>
<dbReference type="PANTHER" id="PTHR14430">
    <property type="entry name" value="RABIN3-RELATED"/>
    <property type="match status" value="1"/>
</dbReference>
<dbReference type="GO" id="GO:0005085">
    <property type="term" value="F:guanyl-nucleotide exchange factor activity"/>
    <property type="evidence" value="ECO:0007669"/>
    <property type="project" value="InterPro"/>
</dbReference>
<evidence type="ECO:0000313" key="6">
    <source>
        <dbReference type="Proteomes" id="UP000756346"/>
    </source>
</evidence>
<dbReference type="Pfam" id="PF06428">
    <property type="entry name" value="Sec2p"/>
    <property type="match status" value="1"/>
</dbReference>
<feature type="compositionally biased region" description="Low complexity" evidence="3">
    <location>
        <begin position="259"/>
        <end position="280"/>
    </location>
</feature>
<dbReference type="SUPFAM" id="SSF144284">
    <property type="entry name" value="Sec2 N-terminal region"/>
    <property type="match status" value="1"/>
</dbReference>
<dbReference type="InterPro" id="IPR040351">
    <property type="entry name" value="RAB3IL/RAB3IP/Sec2"/>
</dbReference>
<keyword evidence="6" id="KW-1185">Reference proteome</keyword>
<evidence type="ECO:0000259" key="4">
    <source>
        <dbReference type="Pfam" id="PF06428"/>
    </source>
</evidence>
<dbReference type="GO" id="GO:0051286">
    <property type="term" value="C:cell tip"/>
    <property type="evidence" value="ECO:0007669"/>
    <property type="project" value="TreeGrafter"/>
</dbReference>
<dbReference type="EMBL" id="JAGTJQ010000004">
    <property type="protein sequence ID" value="KAH7032971.1"/>
    <property type="molecule type" value="Genomic_DNA"/>
</dbReference>
<proteinExistence type="predicted"/>
<comment type="caution">
    <text evidence="5">The sequence shown here is derived from an EMBL/GenBank/DDBJ whole genome shotgun (WGS) entry which is preliminary data.</text>
</comment>
<name>A0A9P8Y9D2_9PEZI</name>
<feature type="compositionally biased region" description="Low complexity" evidence="3">
    <location>
        <begin position="292"/>
        <end position="305"/>
    </location>
</feature>
<keyword evidence="1 2" id="KW-0175">Coiled coil</keyword>
<feature type="compositionally biased region" description="Low complexity" evidence="3">
    <location>
        <begin position="209"/>
        <end position="243"/>
    </location>
</feature>
<protein>
    <recommendedName>
        <fullName evidence="4">GDP/GTP exchange factor Sec2 N-terminal domain-containing protein</fullName>
    </recommendedName>
</protein>
<feature type="coiled-coil region" evidence="2">
    <location>
        <begin position="315"/>
        <end position="378"/>
    </location>
</feature>
<evidence type="ECO:0000256" key="2">
    <source>
        <dbReference type="SAM" id="Coils"/>
    </source>
</evidence>
<feature type="region of interest" description="Disordered" evidence="3">
    <location>
        <begin position="406"/>
        <end position="430"/>
    </location>
</feature>
<feature type="coiled-coil region" evidence="2">
    <location>
        <begin position="178"/>
        <end position="205"/>
    </location>
</feature>
<dbReference type="GeneID" id="70186193"/>
<gene>
    <name evidence="5" type="ORF">B0I36DRAFT_348105</name>
</gene>
<dbReference type="PANTHER" id="PTHR14430:SF4">
    <property type="entry name" value="GDP_GTP EXCHANGE FACTOR SEC2 N-TERMINAL DOMAIN-CONTAINING PROTEIN"/>
    <property type="match status" value="1"/>
</dbReference>
<dbReference type="OrthoDB" id="5560525at2759"/>
<dbReference type="RefSeq" id="XP_046013803.1">
    <property type="nucleotide sequence ID" value="XM_046156647.1"/>
</dbReference>
<dbReference type="GO" id="GO:0006887">
    <property type="term" value="P:exocytosis"/>
    <property type="evidence" value="ECO:0007669"/>
    <property type="project" value="TreeGrafter"/>
</dbReference>
<sequence length="430" mass="44051">MPGQRLLVSLLGLAAFSVHVRLPAQGYTPARKRGPWGTTLVGFHPPPFLSAALLFSTLPVLLLAIVAPVTGATTAWLHRDLQSVYIDFCGRLGACLLVTHKVCVGVLWARSRVTTTSASACPGHLFCADNNQDLATHTTRAMAATTVLATATASSATVPDSTICACPSCGLALDLPPLPEAQAALLQAQRQIAELQAQLRVLNQKVAASASSGTTAATTNTTAAAVSARPPSSNSNSASPRSSFLGTGRISQLLGGARSSNSSQSAESASSGATTATATSTPPPPPAKDRPTTPATGTTTAAATPGGPGNHNSNADELLKELLREKKLRAAAEARVDNTSKEVEELSVTLFEQANEMVATERRARAKLEERVSVLEQRDVEKRVRLDRLEGAMSRLDRVRALLGDKGADGSGGAGGAGAAGAAGAAGTAG</sequence>
<feature type="compositionally biased region" description="Gly residues" evidence="3">
    <location>
        <begin position="409"/>
        <end position="421"/>
    </location>
</feature>
<dbReference type="InterPro" id="IPR009449">
    <property type="entry name" value="Sec2_N"/>
</dbReference>
<dbReference type="AlphaFoldDB" id="A0A9P8Y9D2"/>
<reference evidence="5" key="1">
    <citation type="journal article" date="2021" name="Nat. Commun.">
        <title>Genetic determinants of endophytism in the Arabidopsis root mycobiome.</title>
        <authorList>
            <person name="Mesny F."/>
            <person name="Miyauchi S."/>
            <person name="Thiergart T."/>
            <person name="Pickel B."/>
            <person name="Atanasova L."/>
            <person name="Karlsson M."/>
            <person name="Huettel B."/>
            <person name="Barry K.W."/>
            <person name="Haridas S."/>
            <person name="Chen C."/>
            <person name="Bauer D."/>
            <person name="Andreopoulos W."/>
            <person name="Pangilinan J."/>
            <person name="LaButti K."/>
            <person name="Riley R."/>
            <person name="Lipzen A."/>
            <person name="Clum A."/>
            <person name="Drula E."/>
            <person name="Henrissat B."/>
            <person name="Kohler A."/>
            <person name="Grigoriev I.V."/>
            <person name="Martin F.M."/>
            <person name="Hacquard S."/>
        </authorList>
    </citation>
    <scope>NUCLEOTIDE SEQUENCE</scope>
    <source>
        <strain evidence="5">MPI-CAGE-CH-0230</strain>
    </source>
</reference>
<feature type="region of interest" description="Disordered" evidence="3">
    <location>
        <begin position="209"/>
        <end position="314"/>
    </location>
</feature>
<dbReference type="Proteomes" id="UP000756346">
    <property type="component" value="Unassembled WGS sequence"/>
</dbReference>